<evidence type="ECO:0000313" key="1">
    <source>
        <dbReference type="EMBL" id="QBK91136.1"/>
    </source>
</evidence>
<protein>
    <submittedName>
        <fullName evidence="1">Uncharacterized protein</fullName>
    </submittedName>
</protein>
<reference evidence="1" key="1">
    <citation type="journal article" date="2019" name="MBio">
        <title>Virus Genomes from Deep Sea Sediments Expand the Ocean Megavirome and Support Independent Origins of Viral Gigantism.</title>
        <authorList>
            <person name="Backstrom D."/>
            <person name="Yutin N."/>
            <person name="Jorgensen S.L."/>
            <person name="Dharamshi J."/>
            <person name="Homa F."/>
            <person name="Zaremba-Niedwiedzka K."/>
            <person name="Spang A."/>
            <person name="Wolf Y.I."/>
            <person name="Koonin E.V."/>
            <person name="Ettema T.J."/>
        </authorList>
    </citation>
    <scope>NUCLEOTIDE SEQUENCE</scope>
</reference>
<accession>A0A481Z6A1</accession>
<proteinExistence type="predicted"/>
<sequence length="433" mass="47524">MAPPSVGIIGDTCQSDNNCSSSLICQNTICKAKIGSSCNMLQDCVSSATACTKMTKICSAQPLPGSGEMCSNLPCQAGLSCQDNICKSQTGGSSQDNDGFLIDTGGSLSANISSGEPLNNISSLPDPPNTSLFDYCTNNQECISGLCGDSKLISEVSPGRIELVHRFPHSLMDVIQEGDNTLMLLGDGNIMREIYSHNGSGRLEMIKSDRIIEQFASMGSNISNNIILCGLSQGRLYQVNGETSTANSWKWKLSDWAPSGITHISHSYDGNYLWIQSPISSSLILQTSNNIPSRRNVPFRKKLTQCGNLYRFIGMEESPVLVKQILLPWRIIRIYGRNDVCYLEINQITHRAIRYPKGDTIRNCHLGLLMPNGKVYKIGEGNNLKIRNIRLIREIPHLITHRQCASTFDNSIYDGPAIPPIPEVLELSSEWVT</sequence>
<gene>
    <name evidence="1" type="ORF">LCPAC202_01100</name>
</gene>
<name>A0A481Z6A1_9VIRU</name>
<organism evidence="1">
    <name type="scientific">Pithovirus LCPAC202</name>
    <dbReference type="NCBI Taxonomy" id="2506592"/>
    <lineage>
        <taxon>Viruses</taxon>
        <taxon>Pithoviruses</taxon>
    </lineage>
</organism>
<dbReference type="EMBL" id="MK500512">
    <property type="protein sequence ID" value="QBK91136.1"/>
    <property type="molecule type" value="Genomic_DNA"/>
</dbReference>